<dbReference type="EMBL" id="JABFAI010000308">
    <property type="protein sequence ID" value="KAF4946644.1"/>
    <property type="molecule type" value="Genomic_DNA"/>
</dbReference>
<feature type="transmembrane region" description="Helical" evidence="1">
    <location>
        <begin position="69"/>
        <end position="85"/>
    </location>
</feature>
<dbReference type="PANTHER" id="PTHR37544">
    <property type="entry name" value="SPRAY-RELATED"/>
    <property type="match status" value="1"/>
</dbReference>
<keyword evidence="1" id="KW-0472">Membrane</keyword>
<dbReference type="AlphaFoldDB" id="A0A8H4SVN3"/>
<evidence type="ECO:0000313" key="2">
    <source>
        <dbReference type="EMBL" id="KAF4946644.1"/>
    </source>
</evidence>
<gene>
    <name evidence="2" type="ORF">FGADI_11033</name>
</gene>
<organism evidence="2 3">
    <name type="scientific">Fusarium gaditjirri</name>
    <dbReference type="NCBI Taxonomy" id="282569"/>
    <lineage>
        <taxon>Eukaryota</taxon>
        <taxon>Fungi</taxon>
        <taxon>Dikarya</taxon>
        <taxon>Ascomycota</taxon>
        <taxon>Pezizomycotina</taxon>
        <taxon>Sordariomycetes</taxon>
        <taxon>Hypocreomycetidae</taxon>
        <taxon>Hypocreales</taxon>
        <taxon>Nectriaceae</taxon>
        <taxon>Fusarium</taxon>
        <taxon>Fusarium nisikadoi species complex</taxon>
    </lineage>
</organism>
<proteinExistence type="predicted"/>
<keyword evidence="1" id="KW-1133">Transmembrane helix</keyword>
<comment type="caution">
    <text evidence="2">The sequence shown here is derived from an EMBL/GenBank/DDBJ whole genome shotgun (WGS) entry which is preliminary data.</text>
</comment>
<name>A0A8H4SVN3_9HYPO</name>
<reference evidence="2" key="1">
    <citation type="journal article" date="2020" name="BMC Genomics">
        <title>Correction to: Identification and distribution of gene clusters required for synthesis of sphingolipid metabolism inhibitors in diverse species of the filamentous fungus Fusarium.</title>
        <authorList>
            <person name="Kim H.S."/>
            <person name="Lohmar J.M."/>
            <person name="Busman M."/>
            <person name="Brown D.W."/>
            <person name="Naumann T.A."/>
            <person name="Divon H.H."/>
            <person name="Lysoe E."/>
            <person name="Uhlig S."/>
            <person name="Proctor R.H."/>
        </authorList>
    </citation>
    <scope>NUCLEOTIDE SEQUENCE</scope>
    <source>
        <strain evidence="2">NRRL 45417</strain>
    </source>
</reference>
<dbReference type="Proteomes" id="UP000604273">
    <property type="component" value="Unassembled WGS sequence"/>
</dbReference>
<sequence length="696" mass="76565">MLSALGCDWMGKRVQAISPVTPDNIATFVSGLCLLHPVFAALAASLIAINCVSDAQDGFPLGLSSSEYSWTYGSTAVLIVVLSFWRRVDYYYKAAEPWRELQSGLTPGSRSLLLDYVSPFQLQSIYQAYKFRHYRIISTIVSFFLLKAVILVSTTLFLVHSSSHSVTSQITYMDTFDAAKAWSSPPFDAGKSPSLDGFLLYGGSDSFIWNYLARTNNAVANDSGWNVRDGRVTQRFAPAVSTLNMTSLKAPIDTFLPIVDCDEAKLFVDLPADVDDMQYYWNSTTCSTRTNTAYQCENDFAIRNSSTLCSDSQLAYTVHRINCSADAEWDGEVEFRWPDDVQNHDVRYAISSAQYKIDMDYARENTSKAIKFVDGAAVICKFGYSIVPATATYEIVTHDVSLTFAEVDGERRSLHNLTNSSLAEMILSRLDDASEALVINMDVTPFTSSVIFNGWHTADSLFQLMAGNLPSQFEPEIFLKPPALLNATVRVFSGLLNEFARASLLVSNASDGSAEGRESLQGLGHYSDKELTEELKAMLSTASLDSDRVLSIKLINSSQPSVSVSRHEKSTERKPWAPVSGRLYFVIATLLTPALAIVALELLYRLSHKREGLVDIPEPGSNAMLYVVRLSSTAAAFAIATLANSFDFTIATFAPFSSLIRGNAQAEKYTTSLAIGIPVLDSHQVNSEATIRPGRF</sequence>
<keyword evidence="3" id="KW-1185">Reference proteome</keyword>
<dbReference type="InterPro" id="IPR021840">
    <property type="entry name" value="DUF3433"/>
</dbReference>
<feature type="transmembrane region" description="Helical" evidence="1">
    <location>
        <begin position="136"/>
        <end position="159"/>
    </location>
</feature>
<feature type="transmembrane region" description="Helical" evidence="1">
    <location>
        <begin position="25"/>
        <end position="49"/>
    </location>
</feature>
<protein>
    <submittedName>
        <fullName evidence="2">Uncharacterized protein</fullName>
    </submittedName>
</protein>
<evidence type="ECO:0000256" key="1">
    <source>
        <dbReference type="SAM" id="Phobius"/>
    </source>
</evidence>
<accession>A0A8H4SVN3</accession>
<evidence type="ECO:0000313" key="3">
    <source>
        <dbReference type="Proteomes" id="UP000604273"/>
    </source>
</evidence>
<keyword evidence="1" id="KW-0812">Transmembrane</keyword>
<dbReference type="Pfam" id="PF11915">
    <property type="entry name" value="DUF3433"/>
    <property type="match status" value="1"/>
</dbReference>
<reference evidence="2" key="2">
    <citation type="submission" date="2020-05" db="EMBL/GenBank/DDBJ databases">
        <authorList>
            <person name="Kim H.-S."/>
            <person name="Proctor R.H."/>
            <person name="Brown D.W."/>
        </authorList>
    </citation>
    <scope>NUCLEOTIDE SEQUENCE</scope>
    <source>
        <strain evidence="2">NRRL 45417</strain>
    </source>
</reference>
<dbReference type="OrthoDB" id="5332281at2759"/>
<dbReference type="PANTHER" id="PTHR37544:SF3">
    <property type="entry name" value="SPRAY"/>
    <property type="match status" value="1"/>
</dbReference>